<feature type="transmembrane region" description="Helical" evidence="8">
    <location>
        <begin position="148"/>
        <end position="170"/>
    </location>
</feature>
<feature type="transmembrane region" description="Helical" evidence="8">
    <location>
        <begin position="330"/>
        <end position="352"/>
    </location>
</feature>
<dbReference type="EMBL" id="JPRF03000065">
    <property type="protein sequence ID" value="OEV33520.1"/>
    <property type="molecule type" value="Genomic_DNA"/>
</dbReference>
<reference evidence="10" key="5">
    <citation type="submission" date="2020-09" db="EMBL/GenBank/DDBJ databases">
        <authorList>
            <person name="Sun Q."/>
            <person name="Ohkuma M."/>
        </authorList>
    </citation>
    <scope>NUCLEOTIDE SEQUENCE</scope>
    <source>
        <strain evidence="10">JCM 4434</strain>
    </source>
</reference>
<feature type="transmembrane region" description="Helical" evidence="8">
    <location>
        <begin position="216"/>
        <end position="235"/>
    </location>
</feature>
<reference evidence="12" key="4">
    <citation type="submission" date="2016-08" db="EMBL/GenBank/DDBJ databases">
        <title>Sequencing, assembly and comparative genomics of S. aureofaciens ATCC 10762.</title>
        <authorList>
            <person name="Gradnigo J.S."/>
            <person name="Johnson N."/>
            <person name="Somerville G.A."/>
        </authorList>
    </citation>
    <scope>NUCLEOTIDE SEQUENCE [LARGE SCALE GENOMIC DNA]</scope>
    <source>
        <strain evidence="12">ATCC 10762 / DSM 40127 / CCM 3239 / JCM 4008 / LMG 5968 / NBRC 12843 / NCIMB 8234 / A-377</strain>
    </source>
</reference>
<keyword evidence="4 8" id="KW-1133">Transmembrane helix</keyword>
<dbReference type="Proteomes" id="UP000037395">
    <property type="component" value="Unassembled WGS sequence"/>
</dbReference>
<keyword evidence="12" id="KW-1185">Reference proteome</keyword>
<dbReference type="GO" id="GO:0015297">
    <property type="term" value="F:antiporter activity"/>
    <property type="evidence" value="ECO:0007669"/>
    <property type="project" value="InterPro"/>
</dbReference>
<dbReference type="GO" id="GO:1902600">
    <property type="term" value="P:proton transmembrane transport"/>
    <property type="evidence" value="ECO:0007669"/>
    <property type="project" value="InterPro"/>
</dbReference>
<keyword evidence="5" id="KW-0406">Ion transport</keyword>
<feature type="transmembrane region" description="Helical" evidence="8">
    <location>
        <begin position="304"/>
        <end position="323"/>
    </location>
</feature>
<dbReference type="Gene3D" id="1.20.1530.20">
    <property type="match status" value="1"/>
</dbReference>
<reference evidence="11 12" key="2">
    <citation type="submission" date="2014-07" db="EMBL/GenBank/DDBJ databases">
        <authorList>
            <person name="Zhang J.E."/>
            <person name="Yang H."/>
            <person name="Guo J."/>
            <person name="Deng Z."/>
            <person name="Luo H."/>
            <person name="Luo M."/>
            <person name="Zhao B."/>
        </authorList>
    </citation>
    <scope>NUCLEOTIDE SEQUENCE [LARGE SCALE GENOMIC DNA]</scope>
    <source>
        <strain evidence="11">ATCC 10762</strain>
        <strain evidence="12">ATCC 10762 / DSM 40127 / CCM 3239 / JCM 4008 / LMG 5968 / NBRC 12843 / NCIMB 8234 / A-377</strain>
    </source>
</reference>
<feature type="transmembrane region" description="Helical" evidence="8">
    <location>
        <begin position="394"/>
        <end position="412"/>
    </location>
</feature>
<evidence type="ECO:0000259" key="9">
    <source>
        <dbReference type="Pfam" id="PF00999"/>
    </source>
</evidence>
<accession>A0A1E7MYJ8</accession>
<evidence type="ECO:0000256" key="7">
    <source>
        <dbReference type="SAM" id="MobiDB-lite"/>
    </source>
</evidence>
<dbReference type="KEGG" id="kau:B6264_18480"/>
<protein>
    <submittedName>
        <fullName evidence="11">StaN</fullName>
    </submittedName>
</protein>
<reference evidence="11" key="3">
    <citation type="submission" date="2016-08" db="EMBL/GenBank/DDBJ databases">
        <title>Sequencing, Assembly and Comparative Genomics of S. aureofaciens ATCC 10762.</title>
        <authorList>
            <person name="Gradnigo J.S."/>
            <person name="Johnson N."/>
            <person name="Somerville G.A."/>
        </authorList>
    </citation>
    <scope>NUCLEOTIDE SEQUENCE [LARGE SCALE GENOMIC DNA]</scope>
    <source>
        <strain evidence="11">ATCC 10762</strain>
    </source>
</reference>
<evidence type="ECO:0000256" key="3">
    <source>
        <dbReference type="ARBA" id="ARBA00022692"/>
    </source>
</evidence>
<evidence type="ECO:0000256" key="8">
    <source>
        <dbReference type="SAM" id="Phobius"/>
    </source>
</evidence>
<feature type="transmembrane region" description="Helical" evidence="8">
    <location>
        <begin position="78"/>
        <end position="98"/>
    </location>
</feature>
<organism evidence="11 12">
    <name type="scientific">Kitasatospora aureofaciens</name>
    <name type="common">Streptomyces aureofaciens</name>
    <dbReference type="NCBI Taxonomy" id="1894"/>
    <lineage>
        <taxon>Bacteria</taxon>
        <taxon>Bacillati</taxon>
        <taxon>Actinomycetota</taxon>
        <taxon>Actinomycetes</taxon>
        <taxon>Kitasatosporales</taxon>
        <taxon>Streptomycetaceae</taxon>
        <taxon>Kitasatospora</taxon>
    </lineage>
</organism>
<evidence type="ECO:0000256" key="4">
    <source>
        <dbReference type="ARBA" id="ARBA00022989"/>
    </source>
</evidence>
<feature type="domain" description="Cation/H+ exchanger transmembrane" evidence="9">
    <location>
        <begin position="27"/>
        <end position="412"/>
    </location>
</feature>
<dbReference type="InterPro" id="IPR006153">
    <property type="entry name" value="Cation/H_exchanger_TM"/>
</dbReference>
<dbReference type="Pfam" id="PF00999">
    <property type="entry name" value="Na_H_Exchanger"/>
    <property type="match status" value="1"/>
</dbReference>
<dbReference type="GO" id="GO:0016020">
    <property type="term" value="C:membrane"/>
    <property type="evidence" value="ECO:0007669"/>
    <property type="project" value="UniProtKB-SubCell"/>
</dbReference>
<dbReference type="InterPro" id="IPR050794">
    <property type="entry name" value="CPA2_transporter"/>
</dbReference>
<feature type="transmembrane region" description="Helical" evidence="8">
    <location>
        <begin position="182"/>
        <end position="204"/>
    </location>
</feature>
<sequence>MSGGAAIAAGDSATASGVLLALAVVLASAFVCGRLAARVRQPVVMGEIVGGVALGPSLLGLLPGHLDASLFPAEVQSYLRVLSQLGLVLFMFTVGLRFDVGHLRGAGRRVTAVSLSSVALPFALGVGLAVLLYPWFDKAQLSTDGRLGPALFLGAAMSITAFPVLARIIAERRMQHDPLGSLSLACAAFQDFLAWCALAVVVAVVEAKGLWSLGRLALDTAVVVLVLVGVVRPLLSRLLAPGRRRPLPRPWIHAVLVTGTLVTAWVTAEIGLDAVFGAFMFGAAVPRDRIEAIAPDVPEQIERAGLLLLPAFFAVTGLAVDLTGLGLRGLAVVAAVLVAACAGKFVGAVAAARATGSSRREARVLGILLNARGLTELVILNVGHRLGVIDTRMFTAMVVMALVTTLMTGPLLERHTAGSAGSATLPGPAPEAAQASRTTS</sequence>
<name>A0A1E7MYJ8_KITAU</name>
<reference evidence="10" key="1">
    <citation type="journal article" date="2014" name="Int. J. Syst. Evol. Microbiol.">
        <title>Complete genome sequence of Corynebacterium casei LMG S-19264T (=DSM 44701T), isolated from a smear-ripened cheese.</title>
        <authorList>
            <consortium name="US DOE Joint Genome Institute (JGI-PGF)"/>
            <person name="Walter F."/>
            <person name="Albersmeier A."/>
            <person name="Kalinowski J."/>
            <person name="Ruckert C."/>
        </authorList>
    </citation>
    <scope>NUCLEOTIDE SEQUENCE</scope>
    <source>
        <strain evidence="10">JCM 4434</strain>
    </source>
</reference>
<dbReference type="AlphaFoldDB" id="A0A1E7MYJ8"/>
<dbReference type="PANTHER" id="PTHR32468">
    <property type="entry name" value="CATION/H + ANTIPORTER"/>
    <property type="match status" value="1"/>
</dbReference>
<evidence type="ECO:0000256" key="2">
    <source>
        <dbReference type="ARBA" id="ARBA00022448"/>
    </source>
</evidence>
<keyword evidence="2" id="KW-0813">Transport</keyword>
<dbReference type="Proteomes" id="UP000610124">
    <property type="component" value="Unassembled WGS sequence"/>
</dbReference>
<dbReference type="GeneID" id="97484075"/>
<keyword evidence="3 8" id="KW-0812">Transmembrane</keyword>
<dbReference type="OrthoDB" id="9793589at2"/>
<comment type="subcellular location">
    <subcellularLocation>
        <location evidence="1">Membrane</location>
        <topology evidence="1">Multi-pass membrane protein</topology>
    </subcellularLocation>
</comment>
<evidence type="ECO:0000313" key="11">
    <source>
        <dbReference type="EMBL" id="OEV33520.1"/>
    </source>
</evidence>
<dbReference type="InterPro" id="IPR038770">
    <property type="entry name" value="Na+/solute_symporter_sf"/>
</dbReference>
<evidence type="ECO:0000313" key="12">
    <source>
        <dbReference type="Proteomes" id="UP000037395"/>
    </source>
</evidence>
<dbReference type="PANTHER" id="PTHR32468:SF0">
    <property type="entry name" value="K(+)_H(+) ANTIPORTER 1"/>
    <property type="match status" value="1"/>
</dbReference>
<comment type="caution">
    <text evidence="11">The sequence shown here is derived from an EMBL/GenBank/DDBJ whole genome shotgun (WGS) entry which is preliminary data.</text>
</comment>
<feature type="transmembrane region" description="Helical" evidence="8">
    <location>
        <begin position="110"/>
        <end position="136"/>
    </location>
</feature>
<evidence type="ECO:0000256" key="5">
    <source>
        <dbReference type="ARBA" id="ARBA00023065"/>
    </source>
</evidence>
<feature type="transmembrane region" description="Helical" evidence="8">
    <location>
        <begin position="364"/>
        <end position="382"/>
    </location>
</feature>
<feature type="region of interest" description="Disordered" evidence="7">
    <location>
        <begin position="417"/>
        <end position="440"/>
    </location>
</feature>
<feature type="transmembrane region" description="Helical" evidence="8">
    <location>
        <begin position="44"/>
        <end position="66"/>
    </location>
</feature>
<dbReference type="EMBL" id="BMUB01000002">
    <property type="protein sequence ID" value="GGU60697.1"/>
    <property type="molecule type" value="Genomic_DNA"/>
</dbReference>
<keyword evidence="6 8" id="KW-0472">Membrane</keyword>
<feature type="transmembrane region" description="Helical" evidence="8">
    <location>
        <begin position="12"/>
        <end position="32"/>
    </location>
</feature>
<dbReference type="RefSeq" id="WP_030549935.1">
    <property type="nucleotide sequence ID" value="NZ_BMUB01000002.1"/>
</dbReference>
<gene>
    <name evidence="10" type="ORF">GCM10010502_09020</name>
    <name evidence="11" type="ORF">HS99_0013260</name>
</gene>
<evidence type="ECO:0000313" key="10">
    <source>
        <dbReference type="EMBL" id="GGU60697.1"/>
    </source>
</evidence>
<accession>A0A8H9HEX2</accession>
<evidence type="ECO:0000256" key="1">
    <source>
        <dbReference type="ARBA" id="ARBA00004141"/>
    </source>
</evidence>
<evidence type="ECO:0000256" key="6">
    <source>
        <dbReference type="ARBA" id="ARBA00023136"/>
    </source>
</evidence>
<proteinExistence type="predicted"/>